<evidence type="ECO:0000313" key="2">
    <source>
        <dbReference type="Proteomes" id="UP000321378"/>
    </source>
</evidence>
<gene>
    <name evidence="1" type="ORF">JMUB3935_2373</name>
</gene>
<name>A0A510KNX2_9FUSO</name>
<protein>
    <submittedName>
        <fullName evidence="1">Uncharacterized protein</fullName>
    </submittedName>
</protein>
<organism evidence="1 2">
    <name type="scientific">Leptotrichia trevisanii</name>
    <dbReference type="NCBI Taxonomy" id="109328"/>
    <lineage>
        <taxon>Bacteria</taxon>
        <taxon>Fusobacteriati</taxon>
        <taxon>Fusobacteriota</taxon>
        <taxon>Fusobacteriia</taxon>
        <taxon>Fusobacteriales</taxon>
        <taxon>Leptotrichiaceae</taxon>
        <taxon>Leptotrichia</taxon>
    </lineage>
</organism>
<dbReference type="EMBL" id="AP019840">
    <property type="protein sequence ID" value="BBM53386.1"/>
    <property type="molecule type" value="Genomic_DNA"/>
</dbReference>
<proteinExistence type="predicted"/>
<dbReference type="Proteomes" id="UP000321378">
    <property type="component" value="Chromosome"/>
</dbReference>
<sequence>MNIKEKMKKNKLIEMKIIEILKENNVTLRDFDTISDSIKMKFVETATLKNEVPETANKNEIRVDVKLNTEEIEKVADEVIKKHNKTQQPDVSGKKMNKIINLLENQLKIQSCVLASRGVDVLKLLDKDLVELCAETLERWNQRPPYFRKTL</sequence>
<reference evidence="1 2" key="1">
    <citation type="submission" date="2019-07" db="EMBL/GenBank/DDBJ databases">
        <title>Complete Genome Sequence of Leptotrichia trevisanii Strain JMUB3935.</title>
        <authorList>
            <person name="Watanabe S."/>
            <person name="Cui L."/>
        </authorList>
    </citation>
    <scope>NUCLEOTIDE SEQUENCE [LARGE SCALE GENOMIC DNA]</scope>
    <source>
        <strain evidence="1 2">JMUB3935</strain>
    </source>
</reference>
<accession>A0A510KNX2</accession>
<evidence type="ECO:0000313" key="1">
    <source>
        <dbReference type="EMBL" id="BBM53386.1"/>
    </source>
</evidence>
<dbReference type="AlphaFoldDB" id="A0A510KNX2"/>